<keyword evidence="7" id="KW-0812">Transmembrane</keyword>
<keyword evidence="4" id="KW-0347">Helicase</keyword>
<reference evidence="10 11" key="1">
    <citation type="journal article" date="2023" name="BMC Biotechnol.">
        <title>Vitis rotundifolia cv Carlos genome sequencing.</title>
        <authorList>
            <person name="Huff M."/>
            <person name="Hulse-Kemp A."/>
            <person name="Scheffler B."/>
            <person name="Youngblood R."/>
            <person name="Simpson S."/>
            <person name="Babiker E."/>
            <person name="Staton M."/>
        </authorList>
    </citation>
    <scope>NUCLEOTIDE SEQUENCE [LARGE SCALE GENOMIC DNA]</scope>
    <source>
        <tissue evidence="10">Leaf</tissue>
    </source>
</reference>
<dbReference type="InterPro" id="IPR027417">
    <property type="entry name" value="P-loop_NTPase"/>
</dbReference>
<evidence type="ECO:0000256" key="5">
    <source>
        <dbReference type="ARBA" id="ARBA00022840"/>
    </source>
</evidence>
<dbReference type="InterPro" id="IPR000330">
    <property type="entry name" value="SNF2_N"/>
</dbReference>
<comment type="subcellular location">
    <subcellularLocation>
        <location evidence="1">Nucleus</location>
    </subcellularLocation>
</comment>
<gene>
    <name evidence="10" type="ORF">PVL29_002667</name>
</gene>
<accession>A0AA39E2H1</accession>
<dbReference type="InterPro" id="IPR044567">
    <property type="entry name" value="CLSY/DRD1"/>
</dbReference>
<sequence>MEPTNGGWSSNYGNPIPVNFEPYKLTEFNSTKHKRIWTFDENMHSEPKQKRQKAGPNVVDYSDPFAIPNLLEGLDAGRFGSVTKEIEALCARRMQMLQPYYVMYPSLSYMCTDLGKKQGKKASKLVNREASHLAHKDVIDLEDDHVVDDALTATAVEDAALPVVIIDSDDEDCGDQKVSHPPQETAWPSFSYQEVVLRKPSVGLLANNPVVRDYVGSIAPKVEEGSLMSATEIRKDKDVYIGVGEKSLVANLEMKKVQGEYVGVEDDMETNEGNLRAKTEDDGLADMWQEFDLALQSSKDVAVDPEEDEKESKEECEHSFVLKDDIGSVCRICGVVNKSIETIIEYQYTKVKRSRTYMYEPRNTKDREPTDDPSDGLGFSEHDLTVTEIHAHPRHSMQMKPHQVEGFNFLVSNLVAENPGGCILAHAPGSGKTFMIISFMQSFLAKYPQARPLVVLPKGILATWKKEFLTWQVEDIPLYDFYSVKADSRPQQLEVLKQWVAEKSILFLGYKQFSSIVCGDGASKAAIACQEILLKAPQILILDEGHTPRNENTDVLYSLAKVQTPRKVVLSGTLYQNHVKEVFNILNLVRPKFLKLESSRAVVKRIMSKVDIMGVRKQLKSNAADAFYDLVENTLQKDDNFRRKITVIQDLREMTSKVLHYYKGDFLDELPGLVDFTVLLNLSARQKKEVGNLNKFERKFKKNSVGSAVYLHPQLKYFAEKLAANESKTDEMTCQKKMDEILEQLDVRDGVKAKFFLNVLALCQSSGEKLLVFSQYLLPLRFLEKLTMKVKGWSPGKEIFAISGESSSEQREWSMERFNTSPDARVFFGSIKACGEGISLVGASRVLILDVHLNPSVTRQAIGRAFRPGQKKKVHVYKLVAADSPEEEDHNACFKKELISKMWFEWNEYCGHHEFEAETVDVSDSGDLFLESPLLREDITVLYRRIFSKEQLANQRLKEYFIKSPVQVVPCYVGNESSSMMDFLGLPCRWISSFLICLWVFYCDVLCVSPLYI</sequence>
<dbReference type="CDD" id="cd18793">
    <property type="entry name" value="SF2_C_SNF"/>
    <property type="match status" value="1"/>
</dbReference>
<dbReference type="GO" id="GO:0016787">
    <property type="term" value="F:hydrolase activity"/>
    <property type="evidence" value="ECO:0007669"/>
    <property type="project" value="UniProtKB-KW"/>
</dbReference>
<evidence type="ECO:0000256" key="2">
    <source>
        <dbReference type="ARBA" id="ARBA00022741"/>
    </source>
</evidence>
<evidence type="ECO:0000313" key="10">
    <source>
        <dbReference type="EMBL" id="KAJ9704200.1"/>
    </source>
</evidence>
<keyword evidence="11" id="KW-1185">Reference proteome</keyword>
<dbReference type="Pfam" id="PF00271">
    <property type="entry name" value="Helicase_C"/>
    <property type="match status" value="1"/>
</dbReference>
<keyword evidence="5" id="KW-0067">ATP-binding</keyword>
<dbReference type="InterPro" id="IPR049730">
    <property type="entry name" value="SNF2/RAD54-like_C"/>
</dbReference>
<dbReference type="Gene3D" id="3.40.50.10810">
    <property type="entry name" value="Tandem AAA-ATPase domain"/>
    <property type="match status" value="1"/>
</dbReference>
<feature type="domain" description="Helicase ATP-binding" evidence="8">
    <location>
        <begin position="413"/>
        <end position="592"/>
    </location>
</feature>
<evidence type="ECO:0000256" key="7">
    <source>
        <dbReference type="SAM" id="Phobius"/>
    </source>
</evidence>
<keyword evidence="7" id="KW-0472">Membrane</keyword>
<evidence type="ECO:0000259" key="8">
    <source>
        <dbReference type="PROSITE" id="PS51192"/>
    </source>
</evidence>
<proteinExistence type="predicted"/>
<feature type="transmembrane region" description="Helical" evidence="7">
    <location>
        <begin position="990"/>
        <end position="1012"/>
    </location>
</feature>
<keyword evidence="6" id="KW-0539">Nucleus</keyword>
<dbReference type="GO" id="GO:0004386">
    <property type="term" value="F:helicase activity"/>
    <property type="evidence" value="ECO:0007669"/>
    <property type="project" value="UniProtKB-KW"/>
</dbReference>
<dbReference type="SMART" id="SM00487">
    <property type="entry name" value="DEXDc"/>
    <property type="match status" value="1"/>
</dbReference>
<dbReference type="PROSITE" id="PS51192">
    <property type="entry name" value="HELICASE_ATP_BIND_1"/>
    <property type="match status" value="1"/>
</dbReference>
<dbReference type="SUPFAM" id="SSF52540">
    <property type="entry name" value="P-loop containing nucleoside triphosphate hydrolases"/>
    <property type="match status" value="2"/>
</dbReference>
<dbReference type="PROSITE" id="PS51194">
    <property type="entry name" value="HELICASE_CTER"/>
    <property type="match status" value="1"/>
</dbReference>
<organism evidence="10 11">
    <name type="scientific">Vitis rotundifolia</name>
    <name type="common">Muscadine grape</name>
    <dbReference type="NCBI Taxonomy" id="103349"/>
    <lineage>
        <taxon>Eukaryota</taxon>
        <taxon>Viridiplantae</taxon>
        <taxon>Streptophyta</taxon>
        <taxon>Embryophyta</taxon>
        <taxon>Tracheophyta</taxon>
        <taxon>Spermatophyta</taxon>
        <taxon>Magnoliopsida</taxon>
        <taxon>eudicotyledons</taxon>
        <taxon>Gunneridae</taxon>
        <taxon>Pentapetalae</taxon>
        <taxon>rosids</taxon>
        <taxon>Vitales</taxon>
        <taxon>Vitaceae</taxon>
        <taxon>Viteae</taxon>
        <taxon>Vitis</taxon>
    </lineage>
</organism>
<dbReference type="PANTHER" id="PTHR45821">
    <property type="entry name" value="SNF2 DOMAIN-CONTAINING PROTEIN CLASSY 2-RELATED"/>
    <property type="match status" value="1"/>
</dbReference>
<dbReference type="GO" id="GO:0080188">
    <property type="term" value="P:gene silencing by siRNA-directed DNA methylation"/>
    <property type="evidence" value="ECO:0007669"/>
    <property type="project" value="InterPro"/>
</dbReference>
<evidence type="ECO:0000256" key="1">
    <source>
        <dbReference type="ARBA" id="ARBA00004123"/>
    </source>
</evidence>
<dbReference type="InterPro" id="IPR001650">
    <property type="entry name" value="Helicase_C-like"/>
</dbReference>
<dbReference type="EMBL" id="JARBHA010000003">
    <property type="protein sequence ID" value="KAJ9704200.1"/>
    <property type="molecule type" value="Genomic_DNA"/>
</dbReference>
<dbReference type="GO" id="GO:0005634">
    <property type="term" value="C:nucleus"/>
    <property type="evidence" value="ECO:0007669"/>
    <property type="project" value="UniProtKB-SubCell"/>
</dbReference>
<dbReference type="AlphaFoldDB" id="A0AA39E2H1"/>
<evidence type="ECO:0000256" key="4">
    <source>
        <dbReference type="ARBA" id="ARBA00022806"/>
    </source>
</evidence>
<protein>
    <submittedName>
        <fullName evidence="10">Uncharacterized protein</fullName>
    </submittedName>
</protein>
<dbReference type="InterPro" id="IPR014001">
    <property type="entry name" value="Helicase_ATP-bd"/>
</dbReference>
<dbReference type="Proteomes" id="UP001168098">
    <property type="component" value="Unassembled WGS sequence"/>
</dbReference>
<keyword evidence="3" id="KW-0378">Hydrolase</keyword>
<keyword evidence="7" id="KW-1133">Transmembrane helix</keyword>
<dbReference type="Gene3D" id="3.40.50.300">
    <property type="entry name" value="P-loop containing nucleotide triphosphate hydrolases"/>
    <property type="match status" value="1"/>
</dbReference>
<evidence type="ECO:0000256" key="6">
    <source>
        <dbReference type="ARBA" id="ARBA00023242"/>
    </source>
</evidence>
<dbReference type="PANTHER" id="PTHR45821:SF1">
    <property type="entry name" value="ATP-DEPENDENT HELICASE FAMILY PROTEIN-RELATED"/>
    <property type="match status" value="1"/>
</dbReference>
<dbReference type="SMART" id="SM00490">
    <property type="entry name" value="HELICc"/>
    <property type="match status" value="1"/>
</dbReference>
<dbReference type="InterPro" id="IPR038718">
    <property type="entry name" value="SNF2-like_sf"/>
</dbReference>
<feature type="domain" description="Helicase C-terminal" evidence="9">
    <location>
        <begin position="755"/>
        <end position="923"/>
    </location>
</feature>
<dbReference type="GO" id="GO:0005524">
    <property type="term" value="F:ATP binding"/>
    <property type="evidence" value="ECO:0007669"/>
    <property type="project" value="UniProtKB-KW"/>
</dbReference>
<dbReference type="Pfam" id="PF00176">
    <property type="entry name" value="SNF2-rel_dom"/>
    <property type="match status" value="1"/>
</dbReference>
<evidence type="ECO:0000259" key="9">
    <source>
        <dbReference type="PROSITE" id="PS51194"/>
    </source>
</evidence>
<evidence type="ECO:0000313" key="11">
    <source>
        <dbReference type="Proteomes" id="UP001168098"/>
    </source>
</evidence>
<evidence type="ECO:0000256" key="3">
    <source>
        <dbReference type="ARBA" id="ARBA00022801"/>
    </source>
</evidence>
<comment type="caution">
    <text evidence="10">The sequence shown here is derived from an EMBL/GenBank/DDBJ whole genome shotgun (WGS) entry which is preliminary data.</text>
</comment>
<keyword evidence="2" id="KW-0547">Nucleotide-binding</keyword>
<name>A0AA39E2H1_VITRO</name>